<organism evidence="1 2">
    <name type="scientific">Pleurodeles waltl</name>
    <name type="common">Iberian ribbed newt</name>
    <dbReference type="NCBI Taxonomy" id="8319"/>
    <lineage>
        <taxon>Eukaryota</taxon>
        <taxon>Metazoa</taxon>
        <taxon>Chordata</taxon>
        <taxon>Craniata</taxon>
        <taxon>Vertebrata</taxon>
        <taxon>Euteleostomi</taxon>
        <taxon>Amphibia</taxon>
        <taxon>Batrachia</taxon>
        <taxon>Caudata</taxon>
        <taxon>Salamandroidea</taxon>
        <taxon>Salamandridae</taxon>
        <taxon>Pleurodelinae</taxon>
        <taxon>Pleurodeles</taxon>
    </lineage>
</organism>
<accession>A0AAV7RHG2</accession>
<comment type="caution">
    <text evidence="1">The sequence shown here is derived from an EMBL/GenBank/DDBJ whole genome shotgun (WGS) entry which is preliminary data.</text>
</comment>
<dbReference type="Proteomes" id="UP001066276">
    <property type="component" value="Chromosome 5"/>
</dbReference>
<gene>
    <name evidence="1" type="ORF">NDU88_004469</name>
</gene>
<dbReference type="EMBL" id="JANPWB010000009">
    <property type="protein sequence ID" value="KAJ1151689.1"/>
    <property type="molecule type" value="Genomic_DNA"/>
</dbReference>
<reference evidence="1" key="1">
    <citation type="journal article" date="2022" name="bioRxiv">
        <title>Sequencing and chromosome-scale assembly of the giantPleurodeles waltlgenome.</title>
        <authorList>
            <person name="Brown T."/>
            <person name="Elewa A."/>
            <person name="Iarovenko S."/>
            <person name="Subramanian E."/>
            <person name="Araus A.J."/>
            <person name="Petzold A."/>
            <person name="Susuki M."/>
            <person name="Suzuki K.-i.T."/>
            <person name="Hayashi T."/>
            <person name="Toyoda A."/>
            <person name="Oliveira C."/>
            <person name="Osipova E."/>
            <person name="Leigh N.D."/>
            <person name="Simon A."/>
            <person name="Yun M.H."/>
        </authorList>
    </citation>
    <scope>NUCLEOTIDE SEQUENCE</scope>
    <source>
        <strain evidence="1">20211129_DDA</strain>
        <tissue evidence="1">Liver</tissue>
    </source>
</reference>
<keyword evidence="2" id="KW-1185">Reference proteome</keyword>
<evidence type="ECO:0000313" key="1">
    <source>
        <dbReference type="EMBL" id="KAJ1151689.1"/>
    </source>
</evidence>
<proteinExistence type="predicted"/>
<name>A0AAV7RHG2_PLEWA</name>
<evidence type="ECO:0000313" key="2">
    <source>
        <dbReference type="Proteomes" id="UP001066276"/>
    </source>
</evidence>
<sequence>MSAMECDDFLKDLDLLILGDEDQNGLEDDLTPVKLVAAIRSLYSGKSVGPNGLAIEMYKGMVEKVAEHMLAMFQAALREGGLHQTRGQLRSWSFQNKANL</sequence>
<dbReference type="AlphaFoldDB" id="A0AAV7RHG2"/>
<protein>
    <submittedName>
        <fullName evidence="1">Uncharacterized protein</fullName>
    </submittedName>
</protein>